<dbReference type="KEGG" id="mng:MNEG_3397"/>
<name>A0A0D2NHV8_9CHLO</name>
<evidence type="ECO:0000313" key="3">
    <source>
        <dbReference type="Proteomes" id="UP000054498"/>
    </source>
</evidence>
<dbReference type="OrthoDB" id="562330at2759"/>
<protein>
    <submittedName>
        <fullName evidence="2">Uncharacterized protein</fullName>
    </submittedName>
</protein>
<reference evidence="2 3" key="1">
    <citation type="journal article" date="2013" name="BMC Genomics">
        <title>Reconstruction of the lipid metabolism for the microalga Monoraphidium neglectum from its genome sequence reveals characteristics suitable for biofuel production.</title>
        <authorList>
            <person name="Bogen C."/>
            <person name="Al-Dilaimi A."/>
            <person name="Albersmeier A."/>
            <person name="Wichmann J."/>
            <person name="Grundmann M."/>
            <person name="Rupp O."/>
            <person name="Lauersen K.J."/>
            <person name="Blifernez-Klassen O."/>
            <person name="Kalinowski J."/>
            <person name="Goesmann A."/>
            <person name="Mussgnug J.H."/>
            <person name="Kruse O."/>
        </authorList>
    </citation>
    <scope>NUCLEOTIDE SEQUENCE [LARGE SCALE GENOMIC DNA]</scope>
    <source>
        <strain evidence="2 3">SAG 48.87</strain>
    </source>
</reference>
<keyword evidence="3" id="KW-1185">Reference proteome</keyword>
<feature type="coiled-coil region" evidence="1">
    <location>
        <begin position="111"/>
        <end position="138"/>
    </location>
</feature>
<evidence type="ECO:0000256" key="1">
    <source>
        <dbReference type="SAM" id="Coils"/>
    </source>
</evidence>
<sequence length="161" mass="16293">MAALGKAALTYVELERQAAAGDSVLPALAILATSFKTPAKSVDEVRLTLSFMPSSVQGVAISLLRSAARTAGAGPVAAAFSKPLASPDAAVRGRAREFLMKEPLSLPAGAVDGLQAMAAAAEAEAAALRSEVTELRAVPVNTRAAIVELAQAVRGAADVMP</sequence>
<proteinExistence type="predicted"/>
<dbReference type="GeneID" id="25736275"/>
<dbReference type="AlphaFoldDB" id="A0A0D2NHV8"/>
<dbReference type="Proteomes" id="UP000054498">
    <property type="component" value="Unassembled WGS sequence"/>
</dbReference>
<dbReference type="EMBL" id="KK100645">
    <property type="protein sequence ID" value="KIZ04561.1"/>
    <property type="molecule type" value="Genomic_DNA"/>
</dbReference>
<keyword evidence="1" id="KW-0175">Coiled coil</keyword>
<gene>
    <name evidence="2" type="ORF">MNEG_3397</name>
</gene>
<organism evidence="2 3">
    <name type="scientific">Monoraphidium neglectum</name>
    <dbReference type="NCBI Taxonomy" id="145388"/>
    <lineage>
        <taxon>Eukaryota</taxon>
        <taxon>Viridiplantae</taxon>
        <taxon>Chlorophyta</taxon>
        <taxon>core chlorophytes</taxon>
        <taxon>Chlorophyceae</taxon>
        <taxon>CS clade</taxon>
        <taxon>Sphaeropleales</taxon>
        <taxon>Selenastraceae</taxon>
        <taxon>Monoraphidium</taxon>
    </lineage>
</organism>
<evidence type="ECO:0000313" key="2">
    <source>
        <dbReference type="EMBL" id="KIZ04561.1"/>
    </source>
</evidence>
<dbReference type="RefSeq" id="XP_013903580.1">
    <property type="nucleotide sequence ID" value="XM_014048126.1"/>
</dbReference>
<accession>A0A0D2NHV8</accession>